<comment type="caution">
    <text evidence="4">The sequence shown here is derived from an EMBL/GenBank/DDBJ whole genome shotgun (WGS) entry which is preliminary data.</text>
</comment>
<dbReference type="InterPro" id="IPR007492">
    <property type="entry name" value="LytTR_DNA-bd_dom"/>
</dbReference>
<dbReference type="Proteomes" id="UP001194469">
    <property type="component" value="Unassembled WGS sequence"/>
</dbReference>
<sequence>MTIRALIVDDERPARDELAYLLSAYPDVETAEAASASEALRKLADEKFDLVFQDIQMPGHDGFHVQREAQAQAPPGEAGPLFVFVTAFDEHAIRAFEENALDYLLKPVVPARLARCLDRARSRLAADGTRPLQNAVATLLGALGQSRPVERLAIEHGGRISLIPTRDVVMIEAEEKRIVAVTDEGRLPCHNMNTLARAEERLAGLPFFRVNRAVLVNLERIAEFSPWINGKYHLVMNDPDRTEVTVSRNRARDFRARLGV</sequence>
<protein>
    <submittedName>
        <fullName evidence="4">Response regulator transcription factor</fullName>
    </submittedName>
</protein>
<gene>
    <name evidence="4" type="ORF">FVW20_10190</name>
</gene>
<evidence type="ECO:0000259" key="3">
    <source>
        <dbReference type="PROSITE" id="PS50930"/>
    </source>
</evidence>
<dbReference type="SMART" id="SM00448">
    <property type="entry name" value="REC"/>
    <property type="match status" value="1"/>
</dbReference>
<accession>A0ABS0J4R7</accession>
<feature type="modified residue" description="4-aspartylphosphate" evidence="1">
    <location>
        <position position="54"/>
    </location>
</feature>
<proteinExistence type="predicted"/>
<reference evidence="4 5" key="1">
    <citation type="submission" date="2019-08" db="EMBL/GenBank/DDBJ databases">
        <authorList>
            <person name="Luo N."/>
        </authorList>
    </citation>
    <scope>NUCLEOTIDE SEQUENCE [LARGE SCALE GENOMIC DNA]</scope>
    <source>
        <strain evidence="4 5">NCIMB 9442</strain>
    </source>
</reference>
<feature type="domain" description="Response regulatory" evidence="2">
    <location>
        <begin position="4"/>
        <end position="121"/>
    </location>
</feature>
<dbReference type="EMBL" id="VRYY01000276">
    <property type="protein sequence ID" value="MBG3877379.1"/>
    <property type="molecule type" value="Genomic_DNA"/>
</dbReference>
<name>A0ABS0J4R7_9BACT</name>
<dbReference type="Pfam" id="PF00072">
    <property type="entry name" value="Response_reg"/>
    <property type="match status" value="1"/>
</dbReference>
<dbReference type="PROSITE" id="PS50930">
    <property type="entry name" value="HTH_LYTTR"/>
    <property type="match status" value="1"/>
</dbReference>
<feature type="domain" description="HTH LytTR-type" evidence="3">
    <location>
        <begin position="152"/>
        <end position="260"/>
    </location>
</feature>
<dbReference type="InterPro" id="IPR011006">
    <property type="entry name" value="CheY-like_superfamily"/>
</dbReference>
<organism evidence="4 5">
    <name type="scientific">Nitratidesulfovibrio oxamicus</name>
    <dbReference type="NCBI Taxonomy" id="32016"/>
    <lineage>
        <taxon>Bacteria</taxon>
        <taxon>Pseudomonadati</taxon>
        <taxon>Thermodesulfobacteriota</taxon>
        <taxon>Desulfovibrionia</taxon>
        <taxon>Desulfovibrionales</taxon>
        <taxon>Desulfovibrionaceae</taxon>
        <taxon>Nitratidesulfovibrio</taxon>
    </lineage>
</organism>
<dbReference type="SMART" id="SM00850">
    <property type="entry name" value="LytTR"/>
    <property type="match status" value="1"/>
</dbReference>
<dbReference type="SUPFAM" id="SSF52172">
    <property type="entry name" value="CheY-like"/>
    <property type="match status" value="1"/>
</dbReference>
<dbReference type="Gene3D" id="2.40.50.1020">
    <property type="entry name" value="LytTr DNA-binding domain"/>
    <property type="match status" value="1"/>
</dbReference>
<dbReference type="PROSITE" id="PS50110">
    <property type="entry name" value="RESPONSE_REGULATORY"/>
    <property type="match status" value="1"/>
</dbReference>
<dbReference type="RefSeq" id="WP_196609359.1">
    <property type="nucleotide sequence ID" value="NZ_VRYY01000276.1"/>
</dbReference>
<dbReference type="Pfam" id="PF04397">
    <property type="entry name" value="LytTR"/>
    <property type="match status" value="1"/>
</dbReference>
<evidence type="ECO:0000313" key="5">
    <source>
        <dbReference type="Proteomes" id="UP001194469"/>
    </source>
</evidence>
<dbReference type="InterPro" id="IPR046947">
    <property type="entry name" value="LytR-like"/>
</dbReference>
<dbReference type="PANTHER" id="PTHR37299:SF1">
    <property type="entry name" value="STAGE 0 SPORULATION PROTEIN A HOMOLOG"/>
    <property type="match status" value="1"/>
</dbReference>
<keyword evidence="1" id="KW-0597">Phosphoprotein</keyword>
<keyword evidence="5" id="KW-1185">Reference proteome</keyword>
<dbReference type="InterPro" id="IPR001789">
    <property type="entry name" value="Sig_transdc_resp-reg_receiver"/>
</dbReference>
<dbReference type="PANTHER" id="PTHR37299">
    <property type="entry name" value="TRANSCRIPTIONAL REGULATOR-RELATED"/>
    <property type="match status" value="1"/>
</dbReference>
<dbReference type="Gene3D" id="3.40.50.2300">
    <property type="match status" value="1"/>
</dbReference>
<evidence type="ECO:0000259" key="2">
    <source>
        <dbReference type="PROSITE" id="PS50110"/>
    </source>
</evidence>
<evidence type="ECO:0000256" key="1">
    <source>
        <dbReference type="PROSITE-ProRule" id="PRU00169"/>
    </source>
</evidence>
<evidence type="ECO:0000313" key="4">
    <source>
        <dbReference type="EMBL" id="MBG3877379.1"/>
    </source>
</evidence>